<feature type="chain" id="PRO_5004544392" description="ABC-type transport auxiliary lipoprotein component domain-containing protein" evidence="1">
    <location>
        <begin position="22"/>
        <end position="207"/>
    </location>
</feature>
<dbReference type="AlphaFoldDB" id="S7T8M5"/>
<name>S7T8M5_9BACT</name>
<accession>S7T8M5</accession>
<proteinExistence type="predicted"/>
<dbReference type="Gene3D" id="3.40.50.10610">
    <property type="entry name" value="ABC-type transport auxiliary lipoprotein component"/>
    <property type="match status" value="1"/>
</dbReference>
<dbReference type="OrthoDB" id="9808689at2"/>
<dbReference type="Pfam" id="PF03886">
    <property type="entry name" value="ABC_trans_aux"/>
    <property type="match status" value="1"/>
</dbReference>
<dbReference type="RefSeq" id="WP_020886970.1">
    <property type="nucleotide sequence ID" value="NZ_ATHI01000026.1"/>
</dbReference>
<evidence type="ECO:0000313" key="3">
    <source>
        <dbReference type="EMBL" id="EPR32835.1"/>
    </source>
</evidence>
<dbReference type="STRING" id="1121439.dsat_0276"/>
<dbReference type="SUPFAM" id="SSF159594">
    <property type="entry name" value="XCC0632-like"/>
    <property type="match status" value="1"/>
</dbReference>
<evidence type="ECO:0000256" key="1">
    <source>
        <dbReference type="SAM" id="SignalP"/>
    </source>
</evidence>
<keyword evidence="4" id="KW-1185">Reference proteome</keyword>
<dbReference type="eggNOG" id="COG3218">
    <property type="taxonomic scope" value="Bacteria"/>
</dbReference>
<dbReference type="PROSITE" id="PS51257">
    <property type="entry name" value="PROKAR_LIPOPROTEIN"/>
    <property type="match status" value="1"/>
</dbReference>
<keyword evidence="1" id="KW-0732">Signal</keyword>
<evidence type="ECO:0000313" key="4">
    <source>
        <dbReference type="Proteomes" id="UP000014975"/>
    </source>
</evidence>
<dbReference type="EMBL" id="ATHI01000026">
    <property type="protein sequence ID" value="EPR32835.1"/>
    <property type="molecule type" value="Genomic_DNA"/>
</dbReference>
<evidence type="ECO:0000259" key="2">
    <source>
        <dbReference type="Pfam" id="PF03886"/>
    </source>
</evidence>
<dbReference type="Proteomes" id="UP000014975">
    <property type="component" value="Unassembled WGS sequence"/>
</dbReference>
<dbReference type="PATRIC" id="fig|1121439.3.peg.1624"/>
<organism evidence="3 4">
    <name type="scientific">Alkalidesulfovibrio alkalitolerans DSM 16529</name>
    <dbReference type="NCBI Taxonomy" id="1121439"/>
    <lineage>
        <taxon>Bacteria</taxon>
        <taxon>Pseudomonadati</taxon>
        <taxon>Thermodesulfobacteriota</taxon>
        <taxon>Desulfovibrionia</taxon>
        <taxon>Desulfovibrionales</taxon>
        <taxon>Desulfovibrionaceae</taxon>
        <taxon>Alkalidesulfovibrio</taxon>
    </lineage>
</organism>
<sequence>MTRLLKLVLVLALGFVLSACALPKPGDPPRLFSLTPKTNFNHPTEKLDLQLAIAEPHAGRALQTDRIALRPAPLEFRYVKDARWAGTAPDMIQTLLMESFENSRALRAVDRETNIPRSDYLLLVDLREFQADDFGENAPRANVRLTLKLVRLPEARIVASEGFGAEVAATRRGSLLDLVEAFDTALGKVLKRGVTWAIERMAADDAN</sequence>
<gene>
    <name evidence="3" type="ORF">dsat_0276</name>
</gene>
<dbReference type="InterPro" id="IPR005586">
    <property type="entry name" value="ABC_trans_aux"/>
</dbReference>
<comment type="caution">
    <text evidence="3">The sequence shown here is derived from an EMBL/GenBank/DDBJ whole genome shotgun (WGS) entry which is preliminary data.</text>
</comment>
<reference evidence="3 4" key="1">
    <citation type="journal article" date="2013" name="Genome Announc.">
        <title>Draft genome sequences for three mercury-methylating, sulfate-reducing bacteria.</title>
        <authorList>
            <person name="Brown S.D."/>
            <person name="Hurt R.A.Jr."/>
            <person name="Gilmour C.C."/>
            <person name="Elias D.A."/>
        </authorList>
    </citation>
    <scope>NUCLEOTIDE SEQUENCE [LARGE SCALE GENOMIC DNA]</scope>
    <source>
        <strain evidence="3 4">DSM 16529</strain>
    </source>
</reference>
<feature type="signal peptide" evidence="1">
    <location>
        <begin position="1"/>
        <end position="21"/>
    </location>
</feature>
<feature type="domain" description="ABC-type transport auxiliary lipoprotein component" evidence="2">
    <location>
        <begin position="34"/>
        <end position="190"/>
    </location>
</feature>
<protein>
    <recommendedName>
        <fullName evidence="2">ABC-type transport auxiliary lipoprotein component domain-containing protein</fullName>
    </recommendedName>
</protein>